<keyword evidence="1" id="KW-0812">Transmembrane</keyword>
<keyword evidence="1" id="KW-0472">Membrane</keyword>
<reference evidence="2" key="1">
    <citation type="submission" date="2018-11" db="EMBL/GenBank/DDBJ databases">
        <title>Genomics analysis of Putative Virulence Factors on Adhesion and Cytotoxicity for Cronobacter spp.</title>
        <authorList>
            <person name="Cui J."/>
        </authorList>
    </citation>
    <scope>NUCLEOTIDE SEQUENCE</scope>
    <source>
        <strain evidence="2">SD69</strain>
    </source>
</reference>
<dbReference type="EMBL" id="RPBY01000007">
    <property type="protein sequence ID" value="NCH89250.1"/>
    <property type="molecule type" value="Genomic_DNA"/>
</dbReference>
<sequence>MKSATFTPPWSDEAIVAWLDGEMNDADAQRFQAQMAQDAALAGRVAELSVNTDAIRQAFAPLLDDAPLSRMQQRLEAVIAPTPRQPRASGVSRRALIAASVGFLTLGAGFGYWLGPAATLPDGSEKIRDLEAQYMSLYSAETLLDADTSPAALARGLQRAAQDLSLPVEAAQLMLQDAELKMVRMLRYDAQPIAQIAWLHAQYGPMALCISREDKPGDTALASERRHGMNLVWWRRHGYQFVFIGRNPAALLEKTARQFTHLLAPPR</sequence>
<comment type="caution">
    <text evidence="2">The sequence shown here is derived from an EMBL/GenBank/DDBJ whole genome shotgun (WGS) entry which is preliminary data.</text>
</comment>
<feature type="transmembrane region" description="Helical" evidence="1">
    <location>
        <begin position="95"/>
        <end position="114"/>
    </location>
</feature>
<keyword evidence="1" id="KW-1133">Transmembrane helix</keyword>
<evidence type="ECO:0000313" key="3">
    <source>
        <dbReference type="Proteomes" id="UP000778262"/>
    </source>
</evidence>
<accession>A0A9Q4T770</accession>
<dbReference type="RefSeq" id="WP_161591331.1">
    <property type="nucleotide sequence ID" value="NZ_RPBY01000007.1"/>
</dbReference>
<gene>
    <name evidence="2" type="ORF">EHJ13_17700</name>
</gene>
<name>A0A9Q4T770_9ENTR</name>
<evidence type="ECO:0008006" key="4">
    <source>
        <dbReference type="Google" id="ProtNLM"/>
    </source>
</evidence>
<evidence type="ECO:0000256" key="1">
    <source>
        <dbReference type="SAM" id="Phobius"/>
    </source>
</evidence>
<proteinExistence type="predicted"/>
<dbReference type="Proteomes" id="UP000778262">
    <property type="component" value="Unassembled WGS sequence"/>
</dbReference>
<organism evidence="2 3">
    <name type="scientific">Cronobacter dublinensis</name>
    <dbReference type="NCBI Taxonomy" id="413497"/>
    <lineage>
        <taxon>Bacteria</taxon>
        <taxon>Pseudomonadati</taxon>
        <taxon>Pseudomonadota</taxon>
        <taxon>Gammaproteobacteria</taxon>
        <taxon>Enterobacterales</taxon>
        <taxon>Enterobacteriaceae</taxon>
        <taxon>Cronobacter</taxon>
    </lineage>
</organism>
<protein>
    <recommendedName>
        <fullName evidence="4">Anti-sigma factor</fullName>
    </recommendedName>
</protein>
<evidence type="ECO:0000313" key="2">
    <source>
        <dbReference type="EMBL" id="NCH89250.1"/>
    </source>
</evidence>
<dbReference type="AlphaFoldDB" id="A0A9Q4T770"/>